<comment type="caution">
    <text evidence="2">The sequence shown here is derived from an EMBL/GenBank/DDBJ whole genome shotgun (WGS) entry which is preliminary data.</text>
</comment>
<dbReference type="InterPro" id="IPR013984">
    <property type="entry name" value="Ald_Fedxn_OxRdtase_dom2"/>
</dbReference>
<reference evidence="2" key="1">
    <citation type="journal article" date="2014" name="Front. Microbiol.">
        <title>High frequency of phylogenetically diverse reductive dehalogenase-homologous genes in deep subseafloor sedimentary metagenomes.</title>
        <authorList>
            <person name="Kawai M."/>
            <person name="Futagami T."/>
            <person name="Toyoda A."/>
            <person name="Takaki Y."/>
            <person name="Nishi S."/>
            <person name="Hori S."/>
            <person name="Arai W."/>
            <person name="Tsubouchi T."/>
            <person name="Morono Y."/>
            <person name="Uchiyama I."/>
            <person name="Ito T."/>
            <person name="Fujiyama A."/>
            <person name="Inagaki F."/>
            <person name="Takami H."/>
        </authorList>
    </citation>
    <scope>NUCLEOTIDE SEQUENCE</scope>
    <source>
        <strain evidence="2">Expedition CK06-06</strain>
    </source>
</reference>
<dbReference type="InterPro" id="IPR036021">
    <property type="entry name" value="Tungsten_al_ferr_oxy-like_C"/>
</dbReference>
<name>X1CNN9_9ZZZZ</name>
<dbReference type="GO" id="GO:0009055">
    <property type="term" value="F:electron transfer activity"/>
    <property type="evidence" value="ECO:0007669"/>
    <property type="project" value="InterPro"/>
</dbReference>
<dbReference type="Pfam" id="PF01314">
    <property type="entry name" value="AFOR_C"/>
    <property type="match status" value="1"/>
</dbReference>
<sequence>VELTEKIALREGFGDVLAEGAYRLAEKYGHPEFFMGVKGQEFPSYDPRGLQGMALGYATQSRGADHIRGEVQDVSLYGVNTWRVTRDRNIEKVDPLTWEDKPLLTKEIPAFSG</sequence>
<feature type="domain" description="Aldehyde ferredoxin oxidoreductase C-terminal" evidence="1">
    <location>
        <begin position="1"/>
        <end position="108"/>
    </location>
</feature>
<dbReference type="Gene3D" id="1.10.599.10">
    <property type="entry name" value="Aldehyde Ferredoxin Oxidoreductase Protein, subunit A, domain 3"/>
    <property type="match status" value="1"/>
</dbReference>
<dbReference type="EMBL" id="BART01032292">
    <property type="protein sequence ID" value="GAH09397.1"/>
    <property type="molecule type" value="Genomic_DNA"/>
</dbReference>
<dbReference type="PANTHER" id="PTHR30038">
    <property type="entry name" value="ALDEHYDE FERREDOXIN OXIDOREDUCTASE"/>
    <property type="match status" value="1"/>
</dbReference>
<feature type="non-terminal residue" evidence="2">
    <location>
        <position position="1"/>
    </location>
</feature>
<organism evidence="2">
    <name type="scientific">marine sediment metagenome</name>
    <dbReference type="NCBI Taxonomy" id="412755"/>
    <lineage>
        <taxon>unclassified sequences</taxon>
        <taxon>metagenomes</taxon>
        <taxon>ecological metagenomes</taxon>
    </lineage>
</organism>
<dbReference type="InterPro" id="IPR001203">
    <property type="entry name" value="OxRdtase_Ald_Fedxn_C"/>
</dbReference>
<protein>
    <recommendedName>
        <fullName evidence="1">Aldehyde ferredoxin oxidoreductase C-terminal domain-containing protein</fullName>
    </recommendedName>
</protein>
<dbReference type="AlphaFoldDB" id="X1CNN9"/>
<dbReference type="InterPro" id="IPR013985">
    <property type="entry name" value="Ald_Fedxn_OxRdtase_dom3"/>
</dbReference>
<dbReference type="GO" id="GO:0051536">
    <property type="term" value="F:iron-sulfur cluster binding"/>
    <property type="evidence" value="ECO:0007669"/>
    <property type="project" value="InterPro"/>
</dbReference>
<dbReference type="SUPFAM" id="SSF48310">
    <property type="entry name" value="Aldehyde ferredoxin oxidoreductase, C-terminal domains"/>
    <property type="match status" value="1"/>
</dbReference>
<dbReference type="GO" id="GO:0016625">
    <property type="term" value="F:oxidoreductase activity, acting on the aldehyde or oxo group of donors, iron-sulfur protein as acceptor"/>
    <property type="evidence" value="ECO:0007669"/>
    <property type="project" value="InterPro"/>
</dbReference>
<gene>
    <name evidence="2" type="ORF">S01H4_55856</name>
</gene>
<dbReference type="InterPro" id="IPR051919">
    <property type="entry name" value="W-dependent_AOR"/>
</dbReference>
<dbReference type="PANTHER" id="PTHR30038:SF0">
    <property type="entry name" value="TUNGSTEN-CONTAINING ALDEHYDE FERREDOXIN OXIDOREDUCTASE"/>
    <property type="match status" value="1"/>
</dbReference>
<accession>X1CNN9</accession>
<evidence type="ECO:0000259" key="1">
    <source>
        <dbReference type="Pfam" id="PF01314"/>
    </source>
</evidence>
<dbReference type="Gene3D" id="1.10.569.10">
    <property type="entry name" value="Aldehyde Ferredoxin Oxidoreductase Protein, subunit A, domain 2"/>
    <property type="match status" value="1"/>
</dbReference>
<proteinExistence type="predicted"/>
<evidence type="ECO:0000313" key="2">
    <source>
        <dbReference type="EMBL" id="GAH09397.1"/>
    </source>
</evidence>